<dbReference type="InterPro" id="IPR024325">
    <property type="entry name" value="DUF3835"/>
</dbReference>
<feature type="region of interest" description="Disordered" evidence="2">
    <location>
        <begin position="175"/>
        <end position="272"/>
    </location>
</feature>
<feature type="compositionally biased region" description="Basic and acidic residues" evidence="2">
    <location>
        <begin position="249"/>
        <end position="265"/>
    </location>
</feature>
<dbReference type="GO" id="GO:0003714">
    <property type="term" value="F:transcription corepressor activity"/>
    <property type="evidence" value="ECO:0007669"/>
    <property type="project" value="TreeGrafter"/>
</dbReference>
<name>A0A6A6RKX8_9PLEO</name>
<dbReference type="GO" id="GO:0019212">
    <property type="term" value="F:phosphatase inhibitor activity"/>
    <property type="evidence" value="ECO:0007669"/>
    <property type="project" value="TreeGrafter"/>
</dbReference>
<dbReference type="GO" id="GO:0000122">
    <property type="term" value="P:negative regulation of transcription by RNA polymerase II"/>
    <property type="evidence" value="ECO:0007669"/>
    <property type="project" value="TreeGrafter"/>
</dbReference>
<feature type="region of interest" description="Disordered" evidence="2">
    <location>
        <begin position="318"/>
        <end position="358"/>
    </location>
</feature>
<feature type="compositionally biased region" description="Pro residues" evidence="2">
    <location>
        <begin position="490"/>
        <end position="502"/>
    </location>
</feature>
<dbReference type="GO" id="GO:0003682">
    <property type="term" value="F:chromatin binding"/>
    <property type="evidence" value="ECO:0007669"/>
    <property type="project" value="TreeGrafter"/>
</dbReference>
<dbReference type="Pfam" id="PF13758">
    <property type="entry name" value="Prefoldin_3"/>
    <property type="match status" value="1"/>
</dbReference>
<feature type="compositionally biased region" description="Basic and acidic residues" evidence="2">
    <location>
        <begin position="526"/>
        <end position="544"/>
    </location>
</feature>
<evidence type="ECO:0000313" key="5">
    <source>
        <dbReference type="Proteomes" id="UP000799753"/>
    </source>
</evidence>
<protein>
    <recommendedName>
        <fullName evidence="3">DUF3835 domain-containing protein</fullName>
    </recommendedName>
</protein>
<dbReference type="InterPro" id="IPR052255">
    <property type="entry name" value="RNA_pol_II_subunit5-mediator"/>
</dbReference>
<dbReference type="InterPro" id="IPR009053">
    <property type="entry name" value="Prefoldin"/>
</dbReference>
<feature type="compositionally biased region" description="Polar residues" evidence="2">
    <location>
        <begin position="475"/>
        <end position="489"/>
    </location>
</feature>
<feature type="compositionally biased region" description="Basic and acidic residues" evidence="2">
    <location>
        <begin position="383"/>
        <end position="402"/>
    </location>
</feature>
<evidence type="ECO:0000313" key="4">
    <source>
        <dbReference type="EMBL" id="KAF2635643.1"/>
    </source>
</evidence>
<feature type="compositionally biased region" description="Basic and acidic residues" evidence="2">
    <location>
        <begin position="555"/>
        <end position="575"/>
    </location>
</feature>
<accession>A0A6A6RKX8</accession>
<keyword evidence="1" id="KW-0175">Coiled coil</keyword>
<feature type="compositionally biased region" description="Low complexity" evidence="2">
    <location>
        <begin position="183"/>
        <end position="214"/>
    </location>
</feature>
<dbReference type="OrthoDB" id="21413at2759"/>
<feature type="compositionally biased region" description="Low complexity" evidence="2">
    <location>
        <begin position="458"/>
        <end position="470"/>
    </location>
</feature>
<proteinExistence type="predicted"/>
<gene>
    <name evidence="4" type="ORF">P280DRAFT_473733</name>
</gene>
<dbReference type="Proteomes" id="UP000799753">
    <property type="component" value="Unassembled WGS sequence"/>
</dbReference>
<dbReference type="EMBL" id="MU006805">
    <property type="protein sequence ID" value="KAF2635643.1"/>
    <property type="molecule type" value="Genomic_DNA"/>
</dbReference>
<feature type="compositionally biased region" description="Acidic residues" evidence="2">
    <location>
        <begin position="324"/>
        <end position="346"/>
    </location>
</feature>
<reference evidence="4" key="1">
    <citation type="journal article" date="2020" name="Stud. Mycol.">
        <title>101 Dothideomycetes genomes: a test case for predicting lifestyles and emergence of pathogens.</title>
        <authorList>
            <person name="Haridas S."/>
            <person name="Albert R."/>
            <person name="Binder M."/>
            <person name="Bloem J."/>
            <person name="Labutti K."/>
            <person name="Salamov A."/>
            <person name="Andreopoulos B."/>
            <person name="Baker S."/>
            <person name="Barry K."/>
            <person name="Bills G."/>
            <person name="Bluhm B."/>
            <person name="Cannon C."/>
            <person name="Castanera R."/>
            <person name="Culley D."/>
            <person name="Daum C."/>
            <person name="Ezra D."/>
            <person name="Gonzalez J."/>
            <person name="Henrissat B."/>
            <person name="Kuo A."/>
            <person name="Liang C."/>
            <person name="Lipzen A."/>
            <person name="Lutzoni F."/>
            <person name="Magnuson J."/>
            <person name="Mondo S."/>
            <person name="Nolan M."/>
            <person name="Ohm R."/>
            <person name="Pangilinan J."/>
            <person name="Park H.-J."/>
            <person name="Ramirez L."/>
            <person name="Alfaro M."/>
            <person name="Sun H."/>
            <person name="Tritt A."/>
            <person name="Yoshinaga Y."/>
            <person name="Zwiers L.-H."/>
            <person name="Turgeon B."/>
            <person name="Goodwin S."/>
            <person name="Spatafora J."/>
            <person name="Crous P."/>
            <person name="Grigoriev I."/>
        </authorList>
    </citation>
    <scope>NUCLEOTIDE SEQUENCE</scope>
    <source>
        <strain evidence="4">CBS 473.64</strain>
    </source>
</reference>
<sequence length="591" mass="65561">MSTAAPSMENIEQRRLQLEETVAMLSKTLEHWSTWEVEYAMLKEELEKADSPSPAEMIEIGRDVNGRLVNEKEVLELLGKDINSNRTANQVVDMIARRIDYVQQNRETVEKQLDKAEKQLAGFEILADPGLENEEGLPMMDIEEELDADGEVVKSSLTQPGKVAPELMEALRKAGLHQDEQGKSAPKASSKKSALSSSSASKSPLPASKPTPTAGASKSKKKSSLSETKIEPKVSKSPRKKSVAFADDVEVKTFEKPSALKEDLKGWNLKPGSRVYELEDDEETFTKHVIPVDENADEAQLRRDMINYGLEEAGQVVAEMDLGNLDEFDDDDDDEDYDSDEDEDEDEHGRSTRPIVTEEYRQQMMELENKLNARMVENVGPRPDLHPLADVADDVRSLRIRDDEEFDKSIGPSEPDAKKKDVRFAETADESETAGVPAKPSGPPVPTISDTIVERTGPAPQAPSAPSKPAKVSRFKSNMNSASQPSQMLPTPPVPEPPPAPTGPQGQTLANTVIEHTPQSSEPQAPDDHDPIQLNREIHTEYHKMRNKMIQEQGGFKETEEEKDSPLMEERDGKPKKVSRFMAARLKAEGL</sequence>
<dbReference type="PANTHER" id="PTHR15111:SF0">
    <property type="entry name" value="UNCONVENTIONAL PREFOLDIN RPB5 INTERACTOR 1"/>
    <property type="match status" value="1"/>
</dbReference>
<dbReference type="PANTHER" id="PTHR15111">
    <property type="entry name" value="RNA POLYMERASE II SUBUNIT 5-MEDIATING PROTEIN NNX3"/>
    <property type="match status" value="1"/>
</dbReference>
<feature type="compositionally biased region" description="Basic and acidic residues" evidence="2">
    <location>
        <begin position="415"/>
        <end position="426"/>
    </location>
</feature>
<dbReference type="Gene3D" id="1.10.287.370">
    <property type="match status" value="1"/>
</dbReference>
<organism evidence="4 5">
    <name type="scientific">Massarina eburnea CBS 473.64</name>
    <dbReference type="NCBI Taxonomy" id="1395130"/>
    <lineage>
        <taxon>Eukaryota</taxon>
        <taxon>Fungi</taxon>
        <taxon>Dikarya</taxon>
        <taxon>Ascomycota</taxon>
        <taxon>Pezizomycotina</taxon>
        <taxon>Dothideomycetes</taxon>
        <taxon>Pleosporomycetidae</taxon>
        <taxon>Pleosporales</taxon>
        <taxon>Massarineae</taxon>
        <taxon>Massarinaceae</taxon>
        <taxon>Massarina</taxon>
    </lineage>
</organism>
<keyword evidence="5" id="KW-1185">Reference proteome</keyword>
<dbReference type="InterPro" id="IPR039553">
    <property type="entry name" value="Prefoldin-like"/>
</dbReference>
<dbReference type="Pfam" id="PF12927">
    <property type="entry name" value="DUF3835"/>
    <property type="match status" value="1"/>
</dbReference>
<feature type="domain" description="DUF3835" evidence="3">
    <location>
        <begin position="509"/>
        <end position="586"/>
    </location>
</feature>
<feature type="coiled-coil region" evidence="1">
    <location>
        <begin position="99"/>
        <end position="126"/>
    </location>
</feature>
<evidence type="ECO:0000256" key="1">
    <source>
        <dbReference type="SAM" id="Coils"/>
    </source>
</evidence>
<evidence type="ECO:0000259" key="3">
    <source>
        <dbReference type="Pfam" id="PF12927"/>
    </source>
</evidence>
<dbReference type="SUPFAM" id="SSF46579">
    <property type="entry name" value="Prefoldin"/>
    <property type="match status" value="1"/>
</dbReference>
<feature type="region of interest" description="Disordered" evidence="2">
    <location>
        <begin position="378"/>
        <end position="579"/>
    </location>
</feature>
<evidence type="ECO:0000256" key="2">
    <source>
        <dbReference type="SAM" id="MobiDB-lite"/>
    </source>
</evidence>
<dbReference type="AlphaFoldDB" id="A0A6A6RKX8"/>